<dbReference type="RefSeq" id="WP_323124697.1">
    <property type="nucleotide sequence ID" value="NZ_JAYESH010000023.1"/>
</dbReference>
<evidence type="ECO:0000256" key="6">
    <source>
        <dbReference type="SAM" id="SignalP"/>
    </source>
</evidence>
<protein>
    <submittedName>
        <fullName evidence="8">NlpC/P60 family protein</fullName>
    </submittedName>
</protein>
<keyword evidence="4" id="KW-0788">Thiol protease</keyword>
<proteinExistence type="inferred from homology"/>
<keyword evidence="9" id="KW-1185">Reference proteome</keyword>
<dbReference type="InterPro" id="IPR000064">
    <property type="entry name" value="NLP_P60_dom"/>
</dbReference>
<feature type="chain" id="PRO_5047298826" evidence="6">
    <location>
        <begin position="30"/>
        <end position="181"/>
    </location>
</feature>
<evidence type="ECO:0000256" key="2">
    <source>
        <dbReference type="ARBA" id="ARBA00022670"/>
    </source>
</evidence>
<accession>A0ABU6ARD5</accession>
<keyword evidence="2" id="KW-0645">Protease</keyword>
<gene>
    <name evidence="8" type="ORF">U3653_07755</name>
</gene>
<evidence type="ECO:0000313" key="8">
    <source>
        <dbReference type="EMBL" id="MEB3509906.1"/>
    </source>
</evidence>
<dbReference type="PANTHER" id="PTHR47359:SF3">
    <property type="entry name" value="NLP_P60 DOMAIN-CONTAINING PROTEIN-RELATED"/>
    <property type="match status" value="1"/>
</dbReference>
<dbReference type="Pfam" id="PF00877">
    <property type="entry name" value="NLPC_P60"/>
    <property type="match status" value="1"/>
</dbReference>
<dbReference type="PANTHER" id="PTHR47359">
    <property type="entry name" value="PEPTIDOGLYCAN DL-ENDOPEPTIDASE CWLO"/>
    <property type="match status" value="1"/>
</dbReference>
<evidence type="ECO:0000256" key="4">
    <source>
        <dbReference type="ARBA" id="ARBA00022807"/>
    </source>
</evidence>
<evidence type="ECO:0000313" key="9">
    <source>
        <dbReference type="Proteomes" id="UP001348098"/>
    </source>
</evidence>
<reference evidence="8 9" key="1">
    <citation type="submission" date="2023-12" db="EMBL/GenBank/DDBJ databases">
        <title>novel species in genus Nocarida.</title>
        <authorList>
            <person name="Li Z."/>
        </authorList>
    </citation>
    <scope>NUCLEOTIDE SEQUENCE [LARGE SCALE GENOMIC DNA]</scope>
    <source>
        <strain evidence="8 9">CDC186</strain>
    </source>
</reference>
<dbReference type="EMBL" id="JAYKYQ010000002">
    <property type="protein sequence ID" value="MEB3509906.1"/>
    <property type="molecule type" value="Genomic_DNA"/>
</dbReference>
<evidence type="ECO:0000259" key="7">
    <source>
        <dbReference type="PROSITE" id="PS51935"/>
    </source>
</evidence>
<dbReference type="Gene3D" id="3.90.1720.10">
    <property type="entry name" value="endopeptidase domain like (from Nostoc punctiforme)"/>
    <property type="match status" value="1"/>
</dbReference>
<feature type="domain" description="NlpC/P60" evidence="7">
    <location>
        <begin position="67"/>
        <end position="181"/>
    </location>
</feature>
<sequence length="181" mass="18350">MPRKSLHRIALGFLLSIIATLLLAGPAWADTGSASGSGPGSASSGSSGTGSSSSGSASGSADLPIPSVFGVGALAAATTQIGKPYEWGGTGPDSWDCSGLVQWAYRQVGVRLPRTTWQQAKVGAPVPRGSLSLGDVIVLNSDGSHVGIYAGNGQVLNAYGQGVPVGFTPLDEFDIYAIRRF</sequence>
<organism evidence="8 9">
    <name type="scientific">Nocardia implantans</name>
    <dbReference type="NCBI Taxonomy" id="3108168"/>
    <lineage>
        <taxon>Bacteria</taxon>
        <taxon>Bacillati</taxon>
        <taxon>Actinomycetota</taxon>
        <taxon>Actinomycetes</taxon>
        <taxon>Mycobacteriales</taxon>
        <taxon>Nocardiaceae</taxon>
        <taxon>Nocardia</taxon>
    </lineage>
</organism>
<evidence type="ECO:0000256" key="1">
    <source>
        <dbReference type="ARBA" id="ARBA00007074"/>
    </source>
</evidence>
<dbReference type="InterPro" id="IPR038765">
    <property type="entry name" value="Papain-like_cys_pep_sf"/>
</dbReference>
<dbReference type="Proteomes" id="UP001348098">
    <property type="component" value="Unassembled WGS sequence"/>
</dbReference>
<evidence type="ECO:0000256" key="3">
    <source>
        <dbReference type="ARBA" id="ARBA00022801"/>
    </source>
</evidence>
<evidence type="ECO:0000256" key="5">
    <source>
        <dbReference type="SAM" id="MobiDB-lite"/>
    </source>
</evidence>
<dbReference type="InterPro" id="IPR051794">
    <property type="entry name" value="PG_Endopeptidase_C40"/>
</dbReference>
<comment type="similarity">
    <text evidence="1">Belongs to the peptidase C40 family.</text>
</comment>
<dbReference type="SUPFAM" id="SSF54001">
    <property type="entry name" value="Cysteine proteinases"/>
    <property type="match status" value="1"/>
</dbReference>
<feature type="region of interest" description="Disordered" evidence="5">
    <location>
        <begin position="33"/>
        <end position="58"/>
    </location>
</feature>
<keyword evidence="3" id="KW-0378">Hydrolase</keyword>
<comment type="caution">
    <text evidence="8">The sequence shown here is derived from an EMBL/GenBank/DDBJ whole genome shotgun (WGS) entry which is preliminary data.</text>
</comment>
<name>A0ABU6ARD5_9NOCA</name>
<keyword evidence="6" id="KW-0732">Signal</keyword>
<feature type="signal peptide" evidence="6">
    <location>
        <begin position="1"/>
        <end position="29"/>
    </location>
</feature>
<dbReference type="PROSITE" id="PS51935">
    <property type="entry name" value="NLPC_P60"/>
    <property type="match status" value="1"/>
</dbReference>